<dbReference type="PANTHER" id="PTHR43792">
    <property type="entry name" value="GNAT FAMILY, PUTATIVE (AFU_ORTHOLOGUE AFUA_3G00765)-RELATED-RELATED"/>
    <property type="match status" value="1"/>
</dbReference>
<dbReference type="PROSITE" id="PS51186">
    <property type="entry name" value="GNAT"/>
    <property type="match status" value="1"/>
</dbReference>
<dbReference type="RefSeq" id="WP_074828418.1">
    <property type="nucleotide sequence ID" value="NZ_FOAT01000001.1"/>
</dbReference>
<dbReference type="Pfam" id="PF13302">
    <property type="entry name" value="Acetyltransf_3"/>
    <property type="match status" value="1"/>
</dbReference>
<dbReference type="Proteomes" id="UP000186015">
    <property type="component" value="Unassembled WGS sequence"/>
</dbReference>
<feature type="domain" description="N-acetyltransferase" evidence="1">
    <location>
        <begin position="10"/>
        <end position="163"/>
    </location>
</feature>
<evidence type="ECO:0000259" key="1">
    <source>
        <dbReference type="PROSITE" id="PS51186"/>
    </source>
</evidence>
<dbReference type="InterPro" id="IPR000182">
    <property type="entry name" value="GNAT_dom"/>
</dbReference>
<dbReference type="EMBL" id="FOAT01000001">
    <property type="protein sequence ID" value="SEK24186.1"/>
    <property type="molecule type" value="Genomic_DNA"/>
</dbReference>
<evidence type="ECO:0000313" key="3">
    <source>
        <dbReference type="Proteomes" id="UP000186015"/>
    </source>
</evidence>
<dbReference type="Gene3D" id="3.40.630.30">
    <property type="match status" value="1"/>
</dbReference>
<dbReference type="OrthoDB" id="9785602at2"/>
<accession>A0A1H7FDM4</accession>
<sequence length="172" mass="20214">MNELFSTERLTVRKFTPEDHNDLADILTDAEVTYFEPYETFTREACVQEAINFSNSDEFYAVVLDNKVIGKIYFSDKNYGSYEIGYTFNRNYQGKGYACESIIGMMKYAFTTLGVRRIFAEIDTRNQKSIRLVERAGMRKEAEHKELFPRKGEIDVYNDFLIYAILKKEFMK</sequence>
<proteinExistence type="predicted"/>
<dbReference type="InterPro" id="IPR016181">
    <property type="entry name" value="Acyl_CoA_acyltransferase"/>
</dbReference>
<reference evidence="2 3" key="1">
    <citation type="submission" date="2016-10" db="EMBL/GenBank/DDBJ databases">
        <authorList>
            <person name="de Groot N.N."/>
        </authorList>
    </citation>
    <scope>NUCLEOTIDE SEQUENCE [LARGE SCALE GENOMIC DNA]</scope>
    <source>
        <strain evidence="2 3">KH2T6</strain>
    </source>
</reference>
<organism evidence="2 3">
    <name type="scientific">Ruminococcus albus</name>
    <dbReference type="NCBI Taxonomy" id="1264"/>
    <lineage>
        <taxon>Bacteria</taxon>
        <taxon>Bacillati</taxon>
        <taxon>Bacillota</taxon>
        <taxon>Clostridia</taxon>
        <taxon>Eubacteriales</taxon>
        <taxon>Oscillospiraceae</taxon>
        <taxon>Ruminococcus</taxon>
    </lineage>
</organism>
<dbReference type="AlphaFoldDB" id="A0A1H7FDM4"/>
<name>A0A1H7FDM4_RUMAL</name>
<dbReference type="GO" id="GO:0016747">
    <property type="term" value="F:acyltransferase activity, transferring groups other than amino-acyl groups"/>
    <property type="evidence" value="ECO:0007669"/>
    <property type="project" value="InterPro"/>
</dbReference>
<dbReference type="PANTHER" id="PTHR43792:SF1">
    <property type="entry name" value="N-ACETYLTRANSFERASE DOMAIN-CONTAINING PROTEIN"/>
    <property type="match status" value="1"/>
</dbReference>
<keyword evidence="2" id="KW-0808">Transferase</keyword>
<protein>
    <submittedName>
        <fullName evidence="2">Protein N-acetyltransferase, RimJ/RimL family</fullName>
    </submittedName>
</protein>
<gene>
    <name evidence="2" type="ORF">SAMN05216469_101226</name>
</gene>
<dbReference type="InterPro" id="IPR051531">
    <property type="entry name" value="N-acetyltransferase"/>
</dbReference>
<evidence type="ECO:0000313" key="2">
    <source>
        <dbReference type="EMBL" id="SEK24186.1"/>
    </source>
</evidence>
<dbReference type="SUPFAM" id="SSF55729">
    <property type="entry name" value="Acyl-CoA N-acyltransferases (Nat)"/>
    <property type="match status" value="1"/>
</dbReference>